<comment type="caution">
    <text evidence="9">The sequence shown here is derived from an EMBL/GenBank/DDBJ whole genome shotgun (WGS) entry which is preliminary data.</text>
</comment>
<dbReference type="InterPro" id="IPR013783">
    <property type="entry name" value="Ig-like_fold"/>
</dbReference>
<organism evidence="9 10">
    <name type="scientific">Hominifimenecus microfluidus</name>
    <dbReference type="NCBI Taxonomy" id="2885348"/>
    <lineage>
        <taxon>Bacteria</taxon>
        <taxon>Bacillati</taxon>
        <taxon>Bacillota</taxon>
        <taxon>Clostridia</taxon>
        <taxon>Lachnospirales</taxon>
        <taxon>Lachnospiraceae</taxon>
        <taxon>Hominifimenecus</taxon>
    </lineage>
</organism>
<dbReference type="SUPFAM" id="SSF49478">
    <property type="entry name" value="Cna protein B-type domain"/>
    <property type="match status" value="1"/>
</dbReference>
<dbReference type="EMBL" id="JAJEQR010000002">
    <property type="protein sequence ID" value="MCC2229500.1"/>
    <property type="molecule type" value="Genomic_DNA"/>
</dbReference>
<evidence type="ECO:0000256" key="1">
    <source>
        <dbReference type="ARBA" id="ARBA00007257"/>
    </source>
</evidence>
<dbReference type="Pfam" id="PF17802">
    <property type="entry name" value="SpaA"/>
    <property type="match status" value="8"/>
</dbReference>
<dbReference type="RefSeq" id="WP_308452334.1">
    <property type="nucleotide sequence ID" value="NZ_JAJEQR010000002.1"/>
</dbReference>
<evidence type="ECO:0000256" key="3">
    <source>
        <dbReference type="ARBA" id="ARBA00022525"/>
    </source>
</evidence>
<keyword evidence="6" id="KW-0812">Transmembrane</keyword>
<feature type="transmembrane region" description="Helical" evidence="6">
    <location>
        <begin position="1395"/>
        <end position="1415"/>
    </location>
</feature>
<dbReference type="Proteomes" id="UP001198182">
    <property type="component" value="Unassembled WGS sequence"/>
</dbReference>
<evidence type="ECO:0000313" key="10">
    <source>
        <dbReference type="Proteomes" id="UP001198182"/>
    </source>
</evidence>
<name>A0AAE3E7L3_9FIRM</name>
<accession>A0AAE3E7L3</accession>
<evidence type="ECO:0000256" key="2">
    <source>
        <dbReference type="ARBA" id="ARBA00022512"/>
    </source>
</evidence>
<gene>
    <name evidence="9" type="ORF">LKD81_00605</name>
</gene>
<dbReference type="SUPFAM" id="SSF49452">
    <property type="entry name" value="Starch-binding domain-like"/>
    <property type="match status" value="1"/>
</dbReference>
<keyword evidence="5" id="KW-0572">Peptidoglycan-anchor</keyword>
<comment type="similarity">
    <text evidence="1">Belongs to the serine-aspartate repeat-containing protein (SDr) family.</text>
</comment>
<proteinExistence type="inferred from homology"/>
<dbReference type="PROSITE" id="PS50847">
    <property type="entry name" value="GRAM_POS_ANCHORING"/>
    <property type="match status" value="1"/>
</dbReference>
<evidence type="ECO:0000256" key="4">
    <source>
        <dbReference type="ARBA" id="ARBA00022729"/>
    </source>
</evidence>
<dbReference type="InterPro" id="IPR013784">
    <property type="entry name" value="Carb-bd-like_fold"/>
</dbReference>
<keyword evidence="3" id="KW-0964">Secreted</keyword>
<dbReference type="GO" id="GO:0030246">
    <property type="term" value="F:carbohydrate binding"/>
    <property type="evidence" value="ECO:0007669"/>
    <property type="project" value="InterPro"/>
</dbReference>
<keyword evidence="6" id="KW-1133">Transmembrane helix</keyword>
<evidence type="ECO:0000256" key="7">
    <source>
        <dbReference type="SAM" id="SignalP"/>
    </source>
</evidence>
<evidence type="ECO:0000256" key="6">
    <source>
        <dbReference type="SAM" id="Phobius"/>
    </source>
</evidence>
<keyword evidence="10" id="KW-1185">Reference proteome</keyword>
<dbReference type="InterPro" id="IPR019931">
    <property type="entry name" value="LPXTG_anchor"/>
</dbReference>
<dbReference type="Gene3D" id="2.60.40.10">
    <property type="entry name" value="Immunoglobulins"/>
    <property type="match status" value="10"/>
</dbReference>
<evidence type="ECO:0000256" key="5">
    <source>
        <dbReference type="ARBA" id="ARBA00023088"/>
    </source>
</evidence>
<dbReference type="PANTHER" id="PTHR36108:SF13">
    <property type="entry name" value="COLOSSIN-B-RELATED"/>
    <property type="match status" value="1"/>
</dbReference>
<feature type="chain" id="PRO_5042101897" evidence="7">
    <location>
        <begin position="34"/>
        <end position="1424"/>
    </location>
</feature>
<dbReference type="PANTHER" id="PTHR36108">
    <property type="entry name" value="COLOSSIN-B-RELATED"/>
    <property type="match status" value="1"/>
</dbReference>
<evidence type="ECO:0000259" key="8">
    <source>
        <dbReference type="PROSITE" id="PS50847"/>
    </source>
</evidence>
<evidence type="ECO:0000313" key="9">
    <source>
        <dbReference type="EMBL" id="MCC2229500.1"/>
    </source>
</evidence>
<feature type="signal peptide" evidence="7">
    <location>
        <begin position="1"/>
        <end position="33"/>
    </location>
</feature>
<keyword evidence="6" id="KW-0472">Membrane</keyword>
<reference evidence="9" key="1">
    <citation type="submission" date="2021-10" db="EMBL/GenBank/DDBJ databases">
        <title>Anaerobic single-cell dispensing facilitates the cultivation of human gut bacteria.</title>
        <authorList>
            <person name="Afrizal A."/>
        </authorList>
    </citation>
    <scope>NUCLEOTIDE SEQUENCE</scope>
    <source>
        <strain evidence="9">CLA-AA-H215</strain>
    </source>
</reference>
<dbReference type="InterPro" id="IPR041033">
    <property type="entry name" value="SpaA_PFL_dom_1"/>
</dbReference>
<protein>
    <submittedName>
        <fullName evidence="9">Cys-Gln thioester bond-forming surface protein</fullName>
    </submittedName>
</protein>
<keyword evidence="4 7" id="KW-0732">Signal</keyword>
<keyword evidence="2" id="KW-0134">Cell wall</keyword>
<feature type="domain" description="Gram-positive cocci surface proteins LPxTG" evidence="8">
    <location>
        <begin position="1384"/>
        <end position="1424"/>
    </location>
</feature>
<sequence length="1424" mass="155234">MKKNLFKRGMAGLLSLVMCLTALVGIGTTTAYAAGERAEVYLVSFPRSGDANIDYSGTWGHPNLRYMNGWHSGESKYTTIRAMHSYDGNICYCIEPGVQQDTGDTYTSKDETFWDNLPSDINSTISPYDMKLFIGRIMQYGYTGPISTSWRSQNPADAATLAEAMATQVLIWETVVGERDEDFDYVSPGSYDAVKGVISTAHPLYDLFCDYYDSIEASVQRHSAIPSFMSKNPNRAQSVELEWDGNSYTATLTDHNRVLSDYSFSANEDGVSFSVSGNQLIITATDAPSDSVRITANKVGSSRRGIITWTDGTFNQGSGKQDVITYAQSVSDPVQAFLNLKVSYGSAKIVKTSEDGKVDNLTFTVTGNGVNQTVKTNSKGEIQIDNLMPGVYTVTEMDYDKYEPQESRRVTVVSGQVSTVTFTNKLKRGDLQIVKSSEDNLNEGVTFHLYGTSLSGIAVDEYAATDANGVATFEDVLISGSTPYTVEEVDTAVRYVVPEAQSAPINWNEVTNRSFLNILKKFSVTVTKSDAETGTAQGDASLAGAVYGIYKGETLVDTYTTDKNGQFVTKEYICDNDWTVREITPSEGYLLDTTVHKVGAEPQLYTVEHNQTANDVTEQVIKGNIAIIKHTDNGETQIETPESGAEFAVYLKAAGSYEVAEDTERDYLTCDENGFAQTKDMPYGIYTVHQVSGWEGSELMPDFDVFIAQNGTTYRYLINNTPFESYIKVVKVDAETGKTIPYAGAGFKIYDPDGNPVTMTFTYPTPTTIDVFYTNAEGSLVTPEKLSFGKGYSIVEVQAPYGYVLDETPVYFDVTEDNSTEESGVTVVKVDKPNMAQKGTITVEKNGEVFFGVSVIGGVDESGNELPTIYQPQYEKRGLPGAVYEIIAAEDIITQDGTVRNQKGEVVDTVTTDATGAAVSRELYLGKYEVREITAPHGMVLNPEPHCVELVYAGQNVAVTETATSFENERQKVEISLVKSIEQNERFGIGNNGEMKNISFGLFAAEEIVSASGTSIPADGLIEIIALNEDGTAKIKTDLPFGSYYVQELATDSHYMLSDTKYPVTFGYAGQDTAVVKIAANDGKAIENDLIYGSVSGKKVDENGSALGGALIGLFRTDDGEFTKENALLTATSAEDGSFSFENIPYGTWYVREIEQPAGFVLDDTIYPVTIGADGQVVEIKIVNKYVRGNIHLTKVDSEYPDNKLTGATFEVYKDSNANGKLDSGDELLGTLTEKEKGEYSMNDLFHGRYFVKETKAPEGFVLDTGVSEVMIDTNGKTYELENKAGVGFINEAMRGNLKIVKTSSDGKVKGFAFRITGANGYDIILETNDKGEIFIDGLRIGDYTISEVSNSASSMYVLPADKKATVKLGSTTIVEMHNVLRDTPKTGDTTNLPLLYALAGLSAVGIAVCGVVGFKKKKKEDRN</sequence>